<evidence type="ECO:0000313" key="9">
    <source>
        <dbReference type="EMBL" id="KAL2653648.1"/>
    </source>
</evidence>
<name>A0ABD1ZQC8_9MARC</name>
<comment type="caution">
    <text evidence="9">The sequence shown here is derived from an EMBL/GenBank/DDBJ whole genome shotgun (WGS) entry which is preliminary data.</text>
</comment>
<protein>
    <recommendedName>
        <fullName evidence="8">Inositol polyphosphate multikinase</fullName>
        <ecNumber evidence="8">2.7.1.140</ecNumber>
        <ecNumber evidence="8">2.7.1.151</ecNumber>
    </recommendedName>
</protein>
<dbReference type="InterPro" id="IPR005522">
    <property type="entry name" value="IPK"/>
</dbReference>
<reference evidence="9 10" key="1">
    <citation type="submission" date="2024-09" db="EMBL/GenBank/DDBJ databases">
        <title>Chromosome-scale assembly of Riccia fluitans.</title>
        <authorList>
            <person name="Paukszto L."/>
            <person name="Sawicki J."/>
            <person name="Karawczyk K."/>
            <person name="Piernik-Szablinska J."/>
            <person name="Szczecinska M."/>
            <person name="Mazdziarz M."/>
        </authorList>
    </citation>
    <scope>NUCLEOTIDE SEQUENCE [LARGE SCALE GENOMIC DNA]</scope>
    <source>
        <strain evidence="9">Rf_01</strain>
        <tissue evidence="9">Aerial parts of the thallus</tissue>
    </source>
</reference>
<keyword evidence="2 8" id="KW-0808">Transferase</keyword>
<dbReference type="Pfam" id="PF03770">
    <property type="entry name" value="IPK"/>
    <property type="match status" value="1"/>
</dbReference>
<keyword evidence="10" id="KW-1185">Reference proteome</keyword>
<dbReference type="InterPro" id="IPR038286">
    <property type="entry name" value="IPK_sf"/>
</dbReference>
<dbReference type="Gene3D" id="3.30.470.160">
    <property type="entry name" value="Inositol polyphosphate kinase"/>
    <property type="match status" value="1"/>
</dbReference>
<keyword evidence="5 8" id="KW-0067">ATP-binding</keyword>
<evidence type="ECO:0000313" key="10">
    <source>
        <dbReference type="Proteomes" id="UP001605036"/>
    </source>
</evidence>
<comment type="catalytic activity">
    <reaction evidence="7 8">
        <text>1D-myo-inositol 1,3,4,6-tetrakisphosphate + ATP = 1D-myo-inositol 1,3,4,5,6-pentakisphosphate + ADP + H(+)</text>
        <dbReference type="Rhea" id="RHEA:12717"/>
        <dbReference type="ChEBI" id="CHEBI:15378"/>
        <dbReference type="ChEBI" id="CHEBI:30616"/>
        <dbReference type="ChEBI" id="CHEBI:57660"/>
        <dbReference type="ChEBI" id="CHEBI:57733"/>
        <dbReference type="ChEBI" id="CHEBI:456216"/>
        <dbReference type="EC" id="2.7.1.140"/>
    </reaction>
</comment>
<evidence type="ECO:0000256" key="3">
    <source>
        <dbReference type="ARBA" id="ARBA00022741"/>
    </source>
</evidence>
<evidence type="ECO:0000256" key="6">
    <source>
        <dbReference type="ARBA" id="ARBA00036164"/>
    </source>
</evidence>
<evidence type="ECO:0000256" key="4">
    <source>
        <dbReference type="ARBA" id="ARBA00022777"/>
    </source>
</evidence>
<keyword evidence="3 8" id="KW-0547">Nucleotide-binding</keyword>
<evidence type="ECO:0000256" key="8">
    <source>
        <dbReference type="RuleBase" id="RU363090"/>
    </source>
</evidence>
<sequence length="315" mass="35125">MDKEAERLGVVGFDEDGRVRGTAKTVPTDGPCVDGLVLKPAVHQVAGHGQYDGRPGPLVDDSGRKFFKPLKEGDYRADREIDFYRKIQQDEIIPSHVKTFFPSFFGTKDLPSVNGKDSERHGAMENLTFGFKHPSVVDIKIGYTNCYPEASEDYNKKQIEKDQKTTSGAVGFRISGMQIYDSSGTMWRSERSWLRRMDVEMIRPSMERYVSSNPFSVSPDSVYAALVYGGPHGVLAQLRKLEEWFRTQTSYRFRSTSLLIIYESSTAGGIEAEAKVSVKLVDFAHALDGNSIDENFLGGLQSFMSIISSILEGST</sequence>
<accession>A0ABD1ZQC8</accession>
<evidence type="ECO:0000256" key="2">
    <source>
        <dbReference type="ARBA" id="ARBA00022679"/>
    </source>
</evidence>
<dbReference type="PANTHER" id="PTHR12400:SF51">
    <property type="entry name" value="INOSITOL POLYPHOSPHATE MULTIKINASE"/>
    <property type="match status" value="1"/>
</dbReference>
<dbReference type="AlphaFoldDB" id="A0ABD1ZQC8"/>
<evidence type="ECO:0000256" key="1">
    <source>
        <dbReference type="ARBA" id="ARBA00007374"/>
    </source>
</evidence>
<comment type="catalytic activity">
    <reaction evidence="6 8">
        <text>1D-myo-inositol 1,4,5-trisphosphate + 2 ATP = 1D-myo-inositol 1,3,4,5,6-pentakisphosphate + 2 ADP + 2 H(+)</text>
        <dbReference type="Rhea" id="RHEA:32359"/>
        <dbReference type="ChEBI" id="CHEBI:15378"/>
        <dbReference type="ChEBI" id="CHEBI:30616"/>
        <dbReference type="ChEBI" id="CHEBI:57733"/>
        <dbReference type="ChEBI" id="CHEBI:203600"/>
        <dbReference type="ChEBI" id="CHEBI:456216"/>
        <dbReference type="EC" id="2.7.1.151"/>
    </reaction>
</comment>
<dbReference type="EC" id="2.7.1.140" evidence="8"/>
<keyword evidence="4 8" id="KW-0418">Kinase</keyword>
<dbReference type="GO" id="GO:0005524">
    <property type="term" value="F:ATP binding"/>
    <property type="evidence" value="ECO:0007669"/>
    <property type="project" value="UniProtKB-KW"/>
</dbReference>
<proteinExistence type="inferred from homology"/>
<dbReference type="EMBL" id="JBHFFA010000001">
    <property type="protein sequence ID" value="KAL2653648.1"/>
    <property type="molecule type" value="Genomic_DNA"/>
</dbReference>
<dbReference type="SUPFAM" id="SSF56104">
    <property type="entry name" value="SAICAR synthase-like"/>
    <property type="match status" value="1"/>
</dbReference>
<gene>
    <name evidence="9" type="ORF">R1flu_021776</name>
</gene>
<evidence type="ECO:0000256" key="5">
    <source>
        <dbReference type="ARBA" id="ARBA00022840"/>
    </source>
</evidence>
<dbReference type="EC" id="2.7.1.151" evidence="8"/>
<dbReference type="Proteomes" id="UP001605036">
    <property type="component" value="Unassembled WGS sequence"/>
</dbReference>
<organism evidence="9 10">
    <name type="scientific">Riccia fluitans</name>
    <dbReference type="NCBI Taxonomy" id="41844"/>
    <lineage>
        <taxon>Eukaryota</taxon>
        <taxon>Viridiplantae</taxon>
        <taxon>Streptophyta</taxon>
        <taxon>Embryophyta</taxon>
        <taxon>Marchantiophyta</taxon>
        <taxon>Marchantiopsida</taxon>
        <taxon>Marchantiidae</taxon>
        <taxon>Marchantiales</taxon>
        <taxon>Ricciaceae</taxon>
        <taxon>Riccia</taxon>
    </lineage>
</organism>
<comment type="function">
    <text evidence="8">Inositol phosphate kinase with a broad substrate specificity.</text>
</comment>
<dbReference type="GO" id="GO:0016301">
    <property type="term" value="F:kinase activity"/>
    <property type="evidence" value="ECO:0007669"/>
    <property type="project" value="UniProtKB-KW"/>
</dbReference>
<evidence type="ECO:0000256" key="7">
    <source>
        <dbReference type="ARBA" id="ARBA00036525"/>
    </source>
</evidence>
<dbReference type="PANTHER" id="PTHR12400">
    <property type="entry name" value="INOSITOL POLYPHOSPHATE KINASE"/>
    <property type="match status" value="1"/>
</dbReference>
<comment type="similarity">
    <text evidence="1 8">Belongs to the inositol phosphokinase (IPK) family.</text>
</comment>